<sequence>MDNSSGYYGPPSFYQSPNRPPFQPHQTYHPHQYPYDDDYQVNNGSDYYPYHEVPPYDTPSRNFGYSPYQDPDGDDYYEPHGDQDDYDQSGPMYDDQPDPLVEEIIRLEQKIFYFDEVLFAEGSWYEPPYSRDYTLFAEEQIEANKVAIRERAKLLESIRKEKEFERRLCEGSEMMQKMLDDFQRERLEAEYKADKLVNDLCMAVELKRSLQSQDQIREINVQKEALEPKTNPEPSNHQVPVLEDSPRPALPQKPESITTLASATVVMLPEYPSSQVLTSIVVHEVEPTQGPDSEPPIQEQKEEEVLPMAINDHILNCVEDTPPEEPVLEEIEPTTYPQDSNIQESKEESTDEEIPSTEEPITSIDNHASSEDLDQTFFDSLLNGCDFVCPKDSWSQKSWDELLVSDTEDSSMGESTVVIIKPQMDGQPVEDKEKLSLTMKANDVDQLRRLPPPPTYLESPPFILLPPSRRDESRILDLDRATNQTRWHQKRVRRAKLYDSRIGKSRKKWGIPYSGSEEDVSPGENTRFLQPLGLLDPTVLVEVSY</sequence>
<organism evidence="2 3">
    <name type="scientific">Cuscuta campestris</name>
    <dbReference type="NCBI Taxonomy" id="132261"/>
    <lineage>
        <taxon>Eukaryota</taxon>
        <taxon>Viridiplantae</taxon>
        <taxon>Streptophyta</taxon>
        <taxon>Embryophyta</taxon>
        <taxon>Tracheophyta</taxon>
        <taxon>Spermatophyta</taxon>
        <taxon>Magnoliopsida</taxon>
        <taxon>eudicotyledons</taxon>
        <taxon>Gunneridae</taxon>
        <taxon>Pentapetalae</taxon>
        <taxon>asterids</taxon>
        <taxon>lamiids</taxon>
        <taxon>Solanales</taxon>
        <taxon>Convolvulaceae</taxon>
        <taxon>Cuscuteae</taxon>
        <taxon>Cuscuta</taxon>
        <taxon>Cuscuta subgen. Grammica</taxon>
        <taxon>Cuscuta sect. Cleistogrammica</taxon>
    </lineage>
</organism>
<protein>
    <submittedName>
        <fullName evidence="2">Uncharacterized protein</fullName>
    </submittedName>
</protein>
<feature type="region of interest" description="Disordered" evidence="1">
    <location>
        <begin position="223"/>
        <end position="253"/>
    </location>
</feature>
<dbReference type="EMBL" id="OOIL02005588">
    <property type="protein sequence ID" value="VFQ95155.1"/>
    <property type="molecule type" value="Genomic_DNA"/>
</dbReference>
<feature type="region of interest" description="Disordered" evidence="1">
    <location>
        <begin position="1"/>
        <end position="94"/>
    </location>
</feature>
<evidence type="ECO:0000313" key="3">
    <source>
        <dbReference type="Proteomes" id="UP000595140"/>
    </source>
</evidence>
<evidence type="ECO:0000313" key="2">
    <source>
        <dbReference type="EMBL" id="VFQ95155.1"/>
    </source>
</evidence>
<dbReference type="Proteomes" id="UP000595140">
    <property type="component" value="Unassembled WGS sequence"/>
</dbReference>
<proteinExistence type="predicted"/>
<feature type="region of interest" description="Disordered" evidence="1">
    <location>
        <begin position="330"/>
        <end position="359"/>
    </location>
</feature>
<reference evidence="2 3" key="1">
    <citation type="submission" date="2018-04" db="EMBL/GenBank/DDBJ databases">
        <authorList>
            <person name="Vogel A."/>
        </authorList>
    </citation>
    <scope>NUCLEOTIDE SEQUENCE [LARGE SCALE GENOMIC DNA]</scope>
</reference>
<name>A0A484N1I4_9ASTE</name>
<accession>A0A484N1I4</accession>
<keyword evidence="3" id="KW-1185">Reference proteome</keyword>
<dbReference type="AlphaFoldDB" id="A0A484N1I4"/>
<gene>
    <name evidence="2" type="ORF">CCAM_LOCUS36931</name>
</gene>
<evidence type="ECO:0000256" key="1">
    <source>
        <dbReference type="SAM" id="MobiDB-lite"/>
    </source>
</evidence>